<keyword evidence="2" id="KW-1185">Reference proteome</keyword>
<dbReference type="EMBL" id="LXQA010394718">
    <property type="protein sequence ID" value="MCI49020.1"/>
    <property type="molecule type" value="Genomic_DNA"/>
</dbReference>
<accession>A0A392SM65</accession>
<proteinExistence type="predicted"/>
<protein>
    <submittedName>
        <fullName evidence="1">Uncharacterized protein</fullName>
    </submittedName>
</protein>
<organism evidence="1 2">
    <name type="scientific">Trifolium medium</name>
    <dbReference type="NCBI Taxonomy" id="97028"/>
    <lineage>
        <taxon>Eukaryota</taxon>
        <taxon>Viridiplantae</taxon>
        <taxon>Streptophyta</taxon>
        <taxon>Embryophyta</taxon>
        <taxon>Tracheophyta</taxon>
        <taxon>Spermatophyta</taxon>
        <taxon>Magnoliopsida</taxon>
        <taxon>eudicotyledons</taxon>
        <taxon>Gunneridae</taxon>
        <taxon>Pentapetalae</taxon>
        <taxon>rosids</taxon>
        <taxon>fabids</taxon>
        <taxon>Fabales</taxon>
        <taxon>Fabaceae</taxon>
        <taxon>Papilionoideae</taxon>
        <taxon>50 kb inversion clade</taxon>
        <taxon>NPAAA clade</taxon>
        <taxon>Hologalegina</taxon>
        <taxon>IRL clade</taxon>
        <taxon>Trifolieae</taxon>
        <taxon>Trifolium</taxon>
    </lineage>
</organism>
<evidence type="ECO:0000313" key="1">
    <source>
        <dbReference type="EMBL" id="MCI49020.1"/>
    </source>
</evidence>
<sequence>ILVVALFMAWRAELDGARHSLRACEAVASGCGAQHSLMGAVHA</sequence>
<comment type="caution">
    <text evidence="1">The sequence shown here is derived from an EMBL/GenBank/DDBJ whole genome shotgun (WGS) entry which is preliminary data.</text>
</comment>
<dbReference type="AlphaFoldDB" id="A0A392SM65"/>
<reference evidence="1 2" key="1">
    <citation type="journal article" date="2018" name="Front. Plant Sci.">
        <title>Red Clover (Trifolium pratense) and Zigzag Clover (T. medium) - A Picture of Genomic Similarities and Differences.</title>
        <authorList>
            <person name="Dluhosova J."/>
            <person name="Istvanek J."/>
            <person name="Nedelnik J."/>
            <person name="Repkova J."/>
        </authorList>
    </citation>
    <scope>NUCLEOTIDE SEQUENCE [LARGE SCALE GENOMIC DNA]</scope>
    <source>
        <strain evidence="2">cv. 10/8</strain>
        <tissue evidence="1">Leaf</tissue>
    </source>
</reference>
<feature type="non-terminal residue" evidence="1">
    <location>
        <position position="1"/>
    </location>
</feature>
<name>A0A392SM65_9FABA</name>
<dbReference type="Proteomes" id="UP000265520">
    <property type="component" value="Unassembled WGS sequence"/>
</dbReference>
<evidence type="ECO:0000313" key="2">
    <source>
        <dbReference type="Proteomes" id="UP000265520"/>
    </source>
</evidence>